<dbReference type="OrthoDB" id="10262026at2759"/>
<dbReference type="Pfam" id="PF04049">
    <property type="entry name" value="ANAPC8"/>
    <property type="match status" value="1"/>
</dbReference>
<reference evidence="9" key="1">
    <citation type="submission" date="2020-05" db="EMBL/GenBank/DDBJ databases">
        <title>Mycena genomes resolve the evolution of fungal bioluminescence.</title>
        <authorList>
            <person name="Tsai I.J."/>
        </authorList>
    </citation>
    <scope>NUCLEOTIDE SEQUENCE</scope>
    <source>
        <strain evidence="9">110903Hualien_Pintung</strain>
    </source>
</reference>
<dbReference type="GO" id="GO:0045842">
    <property type="term" value="P:positive regulation of mitotic metaphase/anaphase transition"/>
    <property type="evidence" value="ECO:0007669"/>
    <property type="project" value="TreeGrafter"/>
</dbReference>
<feature type="domain" description="Cdc23" evidence="8">
    <location>
        <begin position="17"/>
        <end position="257"/>
    </location>
</feature>
<dbReference type="InterPro" id="IPR007192">
    <property type="entry name" value="APC8"/>
</dbReference>
<dbReference type="EMBL" id="JACAZE010000012">
    <property type="protein sequence ID" value="KAF7302678.1"/>
    <property type="molecule type" value="Genomic_DNA"/>
</dbReference>
<evidence type="ECO:0000256" key="3">
    <source>
        <dbReference type="ARBA" id="ARBA00022776"/>
    </source>
</evidence>
<evidence type="ECO:0000256" key="7">
    <source>
        <dbReference type="PROSITE-ProRule" id="PRU00339"/>
    </source>
</evidence>
<dbReference type="PROSITE" id="PS50005">
    <property type="entry name" value="TPR"/>
    <property type="match status" value="2"/>
</dbReference>
<dbReference type="PANTHER" id="PTHR12558:SF10">
    <property type="entry name" value="CELL DIVISION CYCLE PROTEIN 23 HOMOLOG"/>
    <property type="match status" value="1"/>
</dbReference>
<keyword evidence="10" id="KW-1185">Reference proteome</keyword>
<keyword evidence="3" id="KW-0498">Mitosis</keyword>
<evidence type="ECO:0000313" key="9">
    <source>
        <dbReference type="EMBL" id="KAF7302678.1"/>
    </source>
</evidence>
<dbReference type="GO" id="GO:0016567">
    <property type="term" value="P:protein ubiquitination"/>
    <property type="evidence" value="ECO:0007669"/>
    <property type="project" value="TreeGrafter"/>
</dbReference>
<keyword evidence="1" id="KW-0132">Cell division</keyword>
<proteinExistence type="predicted"/>
<dbReference type="GO" id="GO:0031145">
    <property type="term" value="P:anaphase-promoting complex-dependent catabolic process"/>
    <property type="evidence" value="ECO:0007669"/>
    <property type="project" value="TreeGrafter"/>
</dbReference>
<keyword evidence="4" id="KW-0833">Ubl conjugation pathway</keyword>
<feature type="repeat" description="TPR" evidence="7">
    <location>
        <begin position="392"/>
        <end position="425"/>
    </location>
</feature>
<dbReference type="GO" id="GO:0005680">
    <property type="term" value="C:anaphase-promoting complex"/>
    <property type="evidence" value="ECO:0007669"/>
    <property type="project" value="InterPro"/>
</dbReference>
<dbReference type="InterPro" id="IPR011990">
    <property type="entry name" value="TPR-like_helical_dom_sf"/>
</dbReference>
<dbReference type="GO" id="GO:0051301">
    <property type="term" value="P:cell division"/>
    <property type="evidence" value="ECO:0007669"/>
    <property type="project" value="UniProtKB-KW"/>
</dbReference>
<dbReference type="PANTHER" id="PTHR12558">
    <property type="entry name" value="CELL DIVISION CYCLE 16,23,27"/>
    <property type="match status" value="1"/>
</dbReference>
<evidence type="ECO:0000256" key="1">
    <source>
        <dbReference type="ARBA" id="ARBA00022618"/>
    </source>
</evidence>
<accession>A0A8H6SP94</accession>
<keyword evidence="2" id="KW-0677">Repeat</keyword>
<dbReference type="InterPro" id="IPR019734">
    <property type="entry name" value="TPR_rpt"/>
</dbReference>
<evidence type="ECO:0000313" key="10">
    <source>
        <dbReference type="Proteomes" id="UP000613580"/>
    </source>
</evidence>
<dbReference type="Pfam" id="PF13432">
    <property type="entry name" value="TPR_16"/>
    <property type="match status" value="2"/>
</dbReference>
<evidence type="ECO:0000256" key="2">
    <source>
        <dbReference type="ARBA" id="ARBA00022737"/>
    </source>
</evidence>
<gene>
    <name evidence="9" type="ORF">HMN09_00902400</name>
</gene>
<evidence type="ECO:0000259" key="8">
    <source>
        <dbReference type="Pfam" id="PF04049"/>
    </source>
</evidence>
<dbReference type="SUPFAM" id="SSF48452">
    <property type="entry name" value="TPR-like"/>
    <property type="match status" value="2"/>
</dbReference>
<evidence type="ECO:0000256" key="6">
    <source>
        <dbReference type="ARBA" id="ARBA00023306"/>
    </source>
</evidence>
<sequence length="563" mass="63800">MSMDAGPSTYATSTMVSEIRRTAKAAHARGLINATKWALDLLRGISPVIRAQQSPTPEPEIPEDEQLESETLHLARLAIDEKQYSRAIVLLDDADSAKGVFLRIYCNYIVSEKRALREWHSLDGKRQQPPKPVNTQIAELFLMVEDAEDPWLLFLKALFLFRLSRLNDAIDCILPAIAAIPWNWSAWQLLVDCVHDPKELDTVLARIPLPTSHPMVQIFIIRMMNVLNAFDVDDVYHCQSLLDASMFPDFLWLRAQFALGYFNMHMWERAESEFDHVLSTDPYRCDDIEILADTLYAVENKEKLASLAQFYLVLNKHRPETCYLLGCHYSLRAEHEKSAKYFRRATQLDSTFSAAWTMMGLEFVEMENPQAAIESFRRAVGKSYIYANPRDYRAWSGMGKAYGTLAMPNYALHYLTRALHLRPDEAEPWEDLGQAWEQLGKADMAISCLKKALESEAPHPLQVYIRLMQLLISVDELNSAVYYAEQAVATGHTLNAPVASYAKALIAVAEHQAHSPAGDWGRARDYLDRVLSRPGSAGDEAAQKKAADLMSLVRTKLMMRGNV</sequence>
<feature type="repeat" description="TPR" evidence="7">
    <location>
        <begin position="426"/>
        <end position="459"/>
    </location>
</feature>
<keyword evidence="6" id="KW-0131">Cell cycle</keyword>
<dbReference type="Pfam" id="PF13181">
    <property type="entry name" value="TPR_8"/>
    <property type="match status" value="1"/>
</dbReference>
<organism evidence="9 10">
    <name type="scientific">Mycena chlorophos</name>
    <name type="common">Agaric fungus</name>
    <name type="synonym">Agaricus chlorophos</name>
    <dbReference type="NCBI Taxonomy" id="658473"/>
    <lineage>
        <taxon>Eukaryota</taxon>
        <taxon>Fungi</taxon>
        <taxon>Dikarya</taxon>
        <taxon>Basidiomycota</taxon>
        <taxon>Agaricomycotina</taxon>
        <taxon>Agaricomycetes</taxon>
        <taxon>Agaricomycetidae</taxon>
        <taxon>Agaricales</taxon>
        <taxon>Marasmiineae</taxon>
        <taxon>Mycenaceae</taxon>
        <taxon>Mycena</taxon>
    </lineage>
</organism>
<name>A0A8H6SP94_MYCCL</name>
<dbReference type="SMART" id="SM00028">
    <property type="entry name" value="TPR"/>
    <property type="match status" value="6"/>
</dbReference>
<protein>
    <submittedName>
        <fullName evidence="9">TPR-REGION domain-containing protein</fullName>
    </submittedName>
</protein>
<dbReference type="Gene3D" id="1.25.40.10">
    <property type="entry name" value="Tetratricopeptide repeat domain"/>
    <property type="match status" value="2"/>
</dbReference>
<dbReference type="AlphaFoldDB" id="A0A8H6SP94"/>
<evidence type="ECO:0000256" key="5">
    <source>
        <dbReference type="ARBA" id="ARBA00022803"/>
    </source>
</evidence>
<dbReference type="Proteomes" id="UP000613580">
    <property type="component" value="Unassembled WGS sequence"/>
</dbReference>
<evidence type="ECO:0000256" key="4">
    <source>
        <dbReference type="ARBA" id="ARBA00022786"/>
    </source>
</evidence>
<keyword evidence="5 7" id="KW-0802">TPR repeat</keyword>
<comment type="caution">
    <text evidence="9">The sequence shown here is derived from an EMBL/GenBank/DDBJ whole genome shotgun (WGS) entry which is preliminary data.</text>
</comment>